<dbReference type="InterPro" id="IPR020845">
    <property type="entry name" value="AMP-binding_CS"/>
</dbReference>
<dbReference type="GO" id="GO:0003824">
    <property type="term" value="F:catalytic activity"/>
    <property type="evidence" value="ECO:0007669"/>
    <property type="project" value="InterPro"/>
</dbReference>
<dbReference type="Gene3D" id="2.30.38.10">
    <property type="entry name" value="Luciferase, Domain 3"/>
    <property type="match status" value="1"/>
</dbReference>
<dbReference type="Gene3D" id="3.30.559.30">
    <property type="entry name" value="Nonribosomal peptide synthetase, condensation domain"/>
    <property type="match status" value="1"/>
</dbReference>
<dbReference type="Pfam" id="PF00501">
    <property type="entry name" value="AMP-binding"/>
    <property type="match status" value="1"/>
</dbReference>
<dbReference type="InterPro" id="IPR000873">
    <property type="entry name" value="AMP-dep_synth/lig_dom"/>
</dbReference>
<feature type="non-terminal residue" evidence="4">
    <location>
        <position position="564"/>
    </location>
</feature>
<feature type="chain" id="PRO_5010710633" evidence="1">
    <location>
        <begin position="22"/>
        <end position="564"/>
    </location>
</feature>
<evidence type="ECO:0000259" key="3">
    <source>
        <dbReference type="Pfam" id="PF00668"/>
    </source>
</evidence>
<organism evidence="4 5">
    <name type="scientific">Andreprevotia lacus DSM 23236</name>
    <dbReference type="NCBI Taxonomy" id="1121001"/>
    <lineage>
        <taxon>Bacteria</taxon>
        <taxon>Pseudomonadati</taxon>
        <taxon>Pseudomonadota</taxon>
        <taxon>Betaproteobacteria</taxon>
        <taxon>Neisseriales</taxon>
        <taxon>Chitinibacteraceae</taxon>
        <taxon>Andreprevotia</taxon>
    </lineage>
</organism>
<evidence type="ECO:0000256" key="1">
    <source>
        <dbReference type="SAM" id="SignalP"/>
    </source>
</evidence>
<dbReference type="OrthoDB" id="9763207at2"/>
<proteinExistence type="predicted"/>
<dbReference type="GO" id="GO:0043041">
    <property type="term" value="P:amino acid activation for nonribosomal peptide biosynthetic process"/>
    <property type="evidence" value="ECO:0007669"/>
    <property type="project" value="TreeGrafter"/>
</dbReference>
<feature type="signal peptide" evidence="1">
    <location>
        <begin position="1"/>
        <end position="21"/>
    </location>
</feature>
<keyword evidence="1" id="KW-0732">Signal</keyword>
<dbReference type="PANTHER" id="PTHR45527">
    <property type="entry name" value="NONRIBOSOMAL PEPTIDE SYNTHETASE"/>
    <property type="match status" value="1"/>
</dbReference>
<protein>
    <submittedName>
        <fullName evidence="4">Amino acid adenylation domain-containing protein</fullName>
    </submittedName>
</protein>
<feature type="non-terminal residue" evidence="4">
    <location>
        <position position="1"/>
    </location>
</feature>
<accession>A0A1W1Y1J5</accession>
<dbReference type="Proteomes" id="UP000192761">
    <property type="component" value="Unassembled WGS sequence"/>
</dbReference>
<dbReference type="Gene3D" id="3.40.50.980">
    <property type="match status" value="2"/>
</dbReference>
<dbReference type="Pfam" id="PF00668">
    <property type="entry name" value="Condensation"/>
    <property type="match status" value="1"/>
</dbReference>
<evidence type="ECO:0000313" key="4">
    <source>
        <dbReference type="EMBL" id="SMC30022.1"/>
    </source>
</evidence>
<sequence length="564" mass="60969">ARRLGISAASLMHLAWALVLARTSGRDDVVFGTVLFGRMQGGEQADRVLGMFINTLPIRLKLANQNVETGLKAAHQLLAQLLRHEHAPLALAQRCSGVQAPTPLFSALLNFRHSGVVHADAVAVEEGVELLHTHDRTNYPLTVSVDDLGEGFLLSAQTVAPIRAARVCSMLEQAVASLLDALTHAPQARLDTLAILPEAELQQLAQWNDTALDYPRNACLHELIEAQVNATPDAVAVVCGDQQLSYAELNTRANQLAHYLRALGVGPDERVAVCVERRIEMIIGMLAILKAGGAYVPLDPSYPSERVAYMLEHSDPVAILVDTRGCEVLQQSAAEAIQRRTCLHLQADAGLWEQAQDANPQRVGLESSHLAYVIYTSGSTGLPKGVAIEHRNAVNFICWAQSAFERDELQRTLFATSINFDLAVYEYFTPLSLGCTLHLVDNALALLTQPQDVTLINTVPSAMSALVNAGAISPQTRVINLAGEALKRDLVERIFARTGVERVCNLYGPTETTTYSTWCSMERATGFVTHVGRPVGNTQVHILAGNGQHCPIGVAGELYIGGDG</sequence>
<dbReference type="PROSITE" id="PS00455">
    <property type="entry name" value="AMP_BINDING"/>
    <property type="match status" value="1"/>
</dbReference>
<dbReference type="STRING" id="1121001.SAMN02745857_04370"/>
<reference evidence="4 5" key="1">
    <citation type="submission" date="2017-04" db="EMBL/GenBank/DDBJ databases">
        <authorList>
            <person name="Afonso C.L."/>
            <person name="Miller P.J."/>
            <person name="Scott M.A."/>
            <person name="Spackman E."/>
            <person name="Goraichik I."/>
            <person name="Dimitrov K.M."/>
            <person name="Suarez D.L."/>
            <person name="Swayne D.E."/>
        </authorList>
    </citation>
    <scope>NUCLEOTIDE SEQUENCE [LARGE SCALE GENOMIC DNA]</scope>
    <source>
        <strain evidence="4 5">DSM 23236</strain>
    </source>
</reference>
<feature type="domain" description="AMP-dependent synthetase/ligase" evidence="2">
    <location>
        <begin position="225"/>
        <end position="563"/>
    </location>
</feature>
<evidence type="ECO:0000313" key="5">
    <source>
        <dbReference type="Proteomes" id="UP000192761"/>
    </source>
</evidence>
<dbReference type="FunFam" id="3.40.50.980:FF:000001">
    <property type="entry name" value="Non-ribosomal peptide synthetase"/>
    <property type="match status" value="1"/>
</dbReference>
<dbReference type="GO" id="GO:0031177">
    <property type="term" value="F:phosphopantetheine binding"/>
    <property type="evidence" value="ECO:0007669"/>
    <property type="project" value="TreeGrafter"/>
</dbReference>
<dbReference type="EMBL" id="FWXD01000073">
    <property type="protein sequence ID" value="SMC30022.1"/>
    <property type="molecule type" value="Genomic_DNA"/>
</dbReference>
<gene>
    <name evidence="4" type="ORF">SAMN02745857_04370</name>
</gene>
<dbReference type="SUPFAM" id="SSF56801">
    <property type="entry name" value="Acetyl-CoA synthetase-like"/>
    <property type="match status" value="1"/>
</dbReference>
<name>A0A1W1Y1J5_9NEIS</name>
<dbReference type="PANTHER" id="PTHR45527:SF1">
    <property type="entry name" value="FATTY ACID SYNTHASE"/>
    <property type="match status" value="1"/>
</dbReference>
<evidence type="ECO:0000259" key="2">
    <source>
        <dbReference type="Pfam" id="PF00501"/>
    </source>
</evidence>
<dbReference type="GO" id="GO:0005737">
    <property type="term" value="C:cytoplasm"/>
    <property type="evidence" value="ECO:0007669"/>
    <property type="project" value="TreeGrafter"/>
</dbReference>
<dbReference type="RefSeq" id="WP_139799071.1">
    <property type="nucleotide sequence ID" value="NZ_FWXD01000073.1"/>
</dbReference>
<keyword evidence="5" id="KW-1185">Reference proteome</keyword>
<dbReference type="SUPFAM" id="SSF52777">
    <property type="entry name" value="CoA-dependent acyltransferases"/>
    <property type="match status" value="1"/>
</dbReference>
<dbReference type="InterPro" id="IPR001242">
    <property type="entry name" value="Condensation_dom"/>
</dbReference>
<feature type="domain" description="Condensation" evidence="3">
    <location>
        <begin position="5"/>
        <end position="204"/>
    </location>
</feature>
<dbReference type="AlphaFoldDB" id="A0A1W1Y1J5"/>
<dbReference type="GO" id="GO:0044550">
    <property type="term" value="P:secondary metabolite biosynthetic process"/>
    <property type="evidence" value="ECO:0007669"/>
    <property type="project" value="TreeGrafter"/>
</dbReference>